<evidence type="ECO:0000313" key="3">
    <source>
        <dbReference type="Proteomes" id="UP001652740"/>
    </source>
</evidence>
<evidence type="ECO:0000256" key="1">
    <source>
        <dbReference type="SAM" id="MobiDB-lite"/>
    </source>
</evidence>
<dbReference type="PANTHER" id="PTHR12243">
    <property type="entry name" value="MADF DOMAIN TRANSCRIPTION FACTOR"/>
    <property type="match status" value="1"/>
</dbReference>
<feature type="region of interest" description="Disordered" evidence="1">
    <location>
        <begin position="208"/>
        <end position="230"/>
    </location>
</feature>
<feature type="domain" description="MADF" evidence="2">
    <location>
        <begin position="13"/>
        <end position="99"/>
    </location>
</feature>
<accession>A0ABM3MF47</accession>
<organism evidence="3 4">
    <name type="scientific">Galleria mellonella</name>
    <name type="common">Greater wax moth</name>
    <dbReference type="NCBI Taxonomy" id="7137"/>
    <lineage>
        <taxon>Eukaryota</taxon>
        <taxon>Metazoa</taxon>
        <taxon>Ecdysozoa</taxon>
        <taxon>Arthropoda</taxon>
        <taxon>Hexapoda</taxon>
        <taxon>Insecta</taxon>
        <taxon>Pterygota</taxon>
        <taxon>Neoptera</taxon>
        <taxon>Endopterygota</taxon>
        <taxon>Lepidoptera</taxon>
        <taxon>Glossata</taxon>
        <taxon>Ditrysia</taxon>
        <taxon>Pyraloidea</taxon>
        <taxon>Pyralidae</taxon>
        <taxon>Galleriinae</taxon>
        <taxon>Galleria</taxon>
    </lineage>
</organism>
<dbReference type="SMART" id="SM00595">
    <property type="entry name" value="MADF"/>
    <property type="match status" value="1"/>
</dbReference>
<evidence type="ECO:0000313" key="4">
    <source>
        <dbReference type="RefSeq" id="XP_052750028.1"/>
    </source>
</evidence>
<dbReference type="Proteomes" id="UP001652740">
    <property type="component" value="Unplaced"/>
</dbReference>
<dbReference type="RefSeq" id="XP_052750028.1">
    <property type="nucleotide sequence ID" value="XM_052894068.1"/>
</dbReference>
<sequence length="230" mass="26874">MFKFYNDKQAMETFIRSVKSNPCLWDLTNKKYRDLGIKNKTWALVAHECNMSNKQQAKAYWHRLRYGLRNALRRRKRGYLVNACWMYEKQMEFILPYLGIKHYLSSIAVGSDVSDSPLLLPRDALTNLFSSLYQKTRDLPKHLQLRVQREISESVTRAEEEVLLRDQSRISGIKVCTTRLSTLSHDDPLSTSSTSHQSINEMVIEDEGVQFPPGYEQERNNSIMPGRRPR</sequence>
<keyword evidence="3" id="KW-1185">Reference proteome</keyword>
<gene>
    <name evidence="4" type="primary">LOC128200484</name>
</gene>
<name>A0ABM3MF47_GALME</name>
<dbReference type="PROSITE" id="PS51029">
    <property type="entry name" value="MADF"/>
    <property type="match status" value="1"/>
</dbReference>
<dbReference type="InterPro" id="IPR039353">
    <property type="entry name" value="TF_Adf1"/>
</dbReference>
<reference evidence="4" key="1">
    <citation type="submission" date="2025-08" db="UniProtKB">
        <authorList>
            <consortium name="RefSeq"/>
        </authorList>
    </citation>
    <scope>IDENTIFICATION</scope>
    <source>
        <tissue evidence="4">Whole larvae</tissue>
    </source>
</reference>
<dbReference type="Pfam" id="PF10545">
    <property type="entry name" value="MADF_DNA_bdg"/>
    <property type="match status" value="1"/>
</dbReference>
<dbReference type="GeneID" id="128200484"/>
<evidence type="ECO:0000259" key="2">
    <source>
        <dbReference type="PROSITE" id="PS51029"/>
    </source>
</evidence>
<dbReference type="InterPro" id="IPR006578">
    <property type="entry name" value="MADF-dom"/>
</dbReference>
<protein>
    <submittedName>
        <fullName evidence="4">Uncharacterized protein LOC128200484</fullName>
    </submittedName>
</protein>
<dbReference type="PANTHER" id="PTHR12243:SF67">
    <property type="entry name" value="COREPRESSOR OF PANGOLIN, ISOFORM A-RELATED"/>
    <property type="match status" value="1"/>
</dbReference>
<proteinExistence type="predicted"/>